<feature type="compositionally biased region" description="Basic and acidic residues" evidence="1">
    <location>
        <begin position="109"/>
        <end position="137"/>
    </location>
</feature>
<name>A0A261SKP6_9BORD</name>
<keyword evidence="2" id="KW-0732">Signal</keyword>
<evidence type="ECO:0000313" key="3">
    <source>
        <dbReference type="EMBL" id="OZI37966.1"/>
    </source>
</evidence>
<reference evidence="4" key="1">
    <citation type="submission" date="2017-05" db="EMBL/GenBank/DDBJ databases">
        <title>Complete and WGS of Bordetella genogroups.</title>
        <authorList>
            <person name="Spilker T."/>
            <person name="Lipuma J."/>
        </authorList>
    </citation>
    <scope>NUCLEOTIDE SEQUENCE [LARGE SCALE GENOMIC DNA]</scope>
    <source>
        <strain evidence="4">AU16122</strain>
    </source>
</reference>
<feature type="compositionally biased region" description="Basic and acidic residues" evidence="1">
    <location>
        <begin position="59"/>
        <end position="93"/>
    </location>
</feature>
<dbReference type="EMBL" id="NEVM01000001">
    <property type="protein sequence ID" value="OZI37966.1"/>
    <property type="molecule type" value="Genomic_DNA"/>
</dbReference>
<comment type="caution">
    <text evidence="3">The sequence shown here is derived from an EMBL/GenBank/DDBJ whole genome shotgun (WGS) entry which is preliminary data.</text>
</comment>
<organism evidence="3 4">
    <name type="scientific">Bordetella genomosp. 10</name>
    <dbReference type="NCBI Taxonomy" id="1416804"/>
    <lineage>
        <taxon>Bacteria</taxon>
        <taxon>Pseudomonadati</taxon>
        <taxon>Pseudomonadota</taxon>
        <taxon>Betaproteobacteria</taxon>
        <taxon>Burkholderiales</taxon>
        <taxon>Alcaligenaceae</taxon>
        <taxon>Bordetella</taxon>
    </lineage>
</organism>
<dbReference type="Proteomes" id="UP000216020">
    <property type="component" value="Unassembled WGS sequence"/>
</dbReference>
<gene>
    <name evidence="3" type="ORF">CAL29_06285</name>
</gene>
<evidence type="ECO:0000313" key="4">
    <source>
        <dbReference type="Proteomes" id="UP000216020"/>
    </source>
</evidence>
<protein>
    <submittedName>
        <fullName evidence="3">Uncharacterized protein</fullName>
    </submittedName>
</protein>
<feature type="signal peptide" evidence="2">
    <location>
        <begin position="1"/>
        <end position="30"/>
    </location>
</feature>
<accession>A0A261SKP6</accession>
<keyword evidence="4" id="KW-1185">Reference proteome</keyword>
<feature type="compositionally biased region" description="Low complexity" evidence="1">
    <location>
        <begin position="94"/>
        <end position="108"/>
    </location>
</feature>
<feature type="compositionally biased region" description="Low complexity" evidence="1">
    <location>
        <begin position="34"/>
        <end position="58"/>
    </location>
</feature>
<evidence type="ECO:0000256" key="2">
    <source>
        <dbReference type="SAM" id="SignalP"/>
    </source>
</evidence>
<feature type="chain" id="PRO_5012469899" evidence="2">
    <location>
        <begin position="31"/>
        <end position="273"/>
    </location>
</feature>
<feature type="region of interest" description="Disordered" evidence="1">
    <location>
        <begin position="34"/>
        <end position="152"/>
    </location>
</feature>
<sequence>MLKKTPAPRAMTGKILSILLGCGLGLNALAADAPAPATAQPAQAQPAPAPQDNAPAAKEAPKEPAKEAPKPAAKEAPKEPAKEAPKPAAKEAPKPAAAKEPAKPAAAKEAPKEPAKEAPKEAAKEAPKEAAKAEDKAAPAAAPAADAAKDVQRGPVVVEVHPPAKGARQPQFSLGGDAARLDGQQLGQALGTVAKDKARGPMTPVAVLVDADMTLADLNSIATLAAQAGMKQVRFFISDSDRTMVTEVVPQAGHAFPRNRLESEVMAAPKEPD</sequence>
<proteinExistence type="predicted"/>
<dbReference type="AlphaFoldDB" id="A0A261SKP6"/>
<evidence type="ECO:0000256" key="1">
    <source>
        <dbReference type="SAM" id="MobiDB-lite"/>
    </source>
</evidence>